<name>A0A175VSA9_9PEZI</name>
<evidence type="ECO:0000313" key="3">
    <source>
        <dbReference type="Proteomes" id="UP000078237"/>
    </source>
</evidence>
<evidence type="ECO:0000313" key="2">
    <source>
        <dbReference type="EMBL" id="KXX75793.1"/>
    </source>
</evidence>
<organism evidence="1 3">
    <name type="scientific">Madurella mycetomatis</name>
    <dbReference type="NCBI Taxonomy" id="100816"/>
    <lineage>
        <taxon>Eukaryota</taxon>
        <taxon>Fungi</taxon>
        <taxon>Dikarya</taxon>
        <taxon>Ascomycota</taxon>
        <taxon>Pezizomycotina</taxon>
        <taxon>Sordariomycetes</taxon>
        <taxon>Sordariomycetidae</taxon>
        <taxon>Sordariales</taxon>
        <taxon>Sordariales incertae sedis</taxon>
        <taxon>Madurella</taxon>
    </lineage>
</organism>
<keyword evidence="3" id="KW-1185">Reference proteome</keyword>
<dbReference type="OrthoDB" id="3266505at2759"/>
<comment type="caution">
    <text evidence="1">The sequence shown here is derived from an EMBL/GenBank/DDBJ whole genome shotgun (WGS) entry which is preliminary data.</text>
</comment>
<reference evidence="3" key="2">
    <citation type="submission" date="2015-06" db="EMBL/GenBank/DDBJ databases">
        <authorList>
            <person name="van de Sande W.W.J."/>
        </authorList>
    </citation>
    <scope>NUCLEOTIDE SEQUENCE [LARGE SCALE GENOMIC DNA]</scope>
    <source>
        <strain evidence="3">mm55</strain>
    </source>
</reference>
<accession>A0A175VSA9</accession>
<reference evidence="1 3" key="3">
    <citation type="submission" date="2016-01" db="EMBL/GenBank/DDBJ databases">
        <title>Madurella mycetomatis genome sequencing.</title>
        <authorList>
            <person name="Van De Sande W."/>
        </authorList>
    </citation>
    <scope>NUCLEOTIDE SEQUENCE [LARGE SCALE GENOMIC DNA]</scope>
    <source>
        <strain evidence="3">mm55</strain>
        <strain evidence="1">Mm55</strain>
    </source>
</reference>
<dbReference type="VEuPathDB" id="FungiDB:MMYC01_207785"/>
<protein>
    <submittedName>
        <fullName evidence="1">Uncharacterized protein</fullName>
    </submittedName>
</protein>
<reference evidence="1" key="1">
    <citation type="submission" date="2015-06" db="EMBL/GenBank/DDBJ databases">
        <authorList>
            <person name="Hoefler B.C."/>
            <person name="Straight P.D."/>
        </authorList>
    </citation>
    <scope>NUCLEOTIDE SEQUENCE [LARGE SCALE GENOMIC DNA]</scope>
    <source>
        <strain evidence="1">Mm55</strain>
    </source>
</reference>
<sequence length="81" mass="9161">MDRIQDEDVRVNLLSNHAIDGVLPEDFSNSGYYATYAKLASIATKAVRSIYGNEDRTTTPFGKMQQRLKELKAWVEELPPS</sequence>
<proteinExistence type="predicted"/>
<dbReference type="STRING" id="100816.A0A175VSA9"/>
<dbReference type="Proteomes" id="UP000078237">
    <property type="component" value="Unassembled WGS sequence"/>
</dbReference>
<gene>
    <name evidence="2" type="ORF">MMYC01_207785</name>
    <name evidence="1" type="ORF">MMYC01_209488</name>
</gene>
<dbReference type="AlphaFoldDB" id="A0A175VSA9"/>
<dbReference type="VEuPathDB" id="FungiDB:MMYC01_209488"/>
<dbReference type="EMBL" id="LCTW02000377">
    <property type="protein sequence ID" value="KXX74192.1"/>
    <property type="molecule type" value="Genomic_DNA"/>
</dbReference>
<dbReference type="EMBL" id="LCTW02000248">
    <property type="protein sequence ID" value="KXX75793.1"/>
    <property type="molecule type" value="Genomic_DNA"/>
</dbReference>
<evidence type="ECO:0000313" key="1">
    <source>
        <dbReference type="EMBL" id="KXX74192.1"/>
    </source>
</evidence>